<dbReference type="AlphaFoldDB" id="A0A261F613"/>
<reference evidence="2 3" key="1">
    <citation type="journal article" date="2017" name="BMC Genomics">
        <title>Comparative genomic and phylogenomic analyses of the Bifidobacteriaceae family.</title>
        <authorList>
            <person name="Lugli G.A."/>
            <person name="Milani C."/>
            <person name="Turroni F."/>
            <person name="Duranti S."/>
            <person name="Mancabelli L."/>
            <person name="Mangifesta M."/>
            <person name="Ferrario C."/>
            <person name="Modesto M."/>
            <person name="Mattarelli P."/>
            <person name="Jiri K."/>
            <person name="van Sinderen D."/>
            <person name="Ventura M."/>
        </authorList>
    </citation>
    <scope>NUCLEOTIDE SEQUENCE [LARGE SCALE GENOMIC DNA]</scope>
    <source>
        <strain evidence="2 3">DSM 24762</strain>
    </source>
</reference>
<keyword evidence="3" id="KW-1185">Reference proteome</keyword>
<keyword evidence="1" id="KW-0472">Membrane</keyword>
<protein>
    <submittedName>
        <fullName evidence="2">Uncharacterized protein</fullName>
    </submittedName>
</protein>
<feature type="transmembrane region" description="Helical" evidence="1">
    <location>
        <begin position="37"/>
        <end position="58"/>
    </location>
</feature>
<evidence type="ECO:0000313" key="2">
    <source>
        <dbReference type="EMBL" id="OZG54515.1"/>
    </source>
</evidence>
<keyword evidence="1" id="KW-1133">Transmembrane helix</keyword>
<proteinExistence type="predicted"/>
<accession>A0A261F613</accession>
<dbReference type="RefSeq" id="WP_094726607.1">
    <property type="nucleotide sequence ID" value="NZ_JBHLWS010000003.1"/>
</dbReference>
<sequence>MAVTAQSLTESVTAQTALSDNENHTGEDVRKLSHHRLALILFGVLTALVLCTIVWATASWQNRPEQYILQTYGIQIPEGVSISEIATEEGWDSTLLHGTFTVREPNGLVDPNNFRPVSETKDEKLASLVDEVTHTFSLPKNQTVDLSSSERTKSLSYQRITIRGSSIFVIFYDEARNSFFFYGSRR</sequence>
<organism evidence="2 3">
    <name type="scientific">Alloscardovia macacae</name>
    <dbReference type="NCBI Taxonomy" id="1160091"/>
    <lineage>
        <taxon>Bacteria</taxon>
        <taxon>Bacillati</taxon>
        <taxon>Actinomycetota</taxon>
        <taxon>Actinomycetes</taxon>
        <taxon>Bifidobacteriales</taxon>
        <taxon>Bifidobacteriaceae</taxon>
        <taxon>Alloscardovia</taxon>
    </lineage>
</organism>
<dbReference type="EMBL" id="MWWT01000005">
    <property type="protein sequence ID" value="OZG54515.1"/>
    <property type="molecule type" value="Genomic_DNA"/>
</dbReference>
<evidence type="ECO:0000313" key="3">
    <source>
        <dbReference type="Proteomes" id="UP000243657"/>
    </source>
</evidence>
<evidence type="ECO:0000256" key="1">
    <source>
        <dbReference type="SAM" id="Phobius"/>
    </source>
</evidence>
<dbReference type="Proteomes" id="UP000243657">
    <property type="component" value="Unassembled WGS sequence"/>
</dbReference>
<keyword evidence="1" id="KW-0812">Transmembrane</keyword>
<gene>
    <name evidence="2" type="ORF">ALMA_0976</name>
</gene>
<comment type="caution">
    <text evidence="2">The sequence shown here is derived from an EMBL/GenBank/DDBJ whole genome shotgun (WGS) entry which is preliminary data.</text>
</comment>
<name>A0A261F613_9BIFI</name>